<dbReference type="GO" id="GO:0050821">
    <property type="term" value="P:protein stabilization"/>
    <property type="evidence" value="ECO:0000318"/>
    <property type="project" value="GO_Central"/>
</dbReference>
<gene>
    <name evidence="5" type="primary">LOC112277876</name>
    <name evidence="4" type="ORF">PHYPA_030130</name>
</gene>
<evidence type="ECO:0000256" key="1">
    <source>
        <dbReference type="SAM" id="MobiDB-lite"/>
    </source>
</evidence>
<dbReference type="Gramene" id="Pp3c26_2210V3.2">
    <property type="protein sequence ID" value="Pp3c26_2210V3.2"/>
    <property type="gene ID" value="Pp3c26_2210"/>
</dbReference>
<organism evidence="4">
    <name type="scientific">Physcomitrium patens</name>
    <name type="common">Spreading-leaved earth moss</name>
    <name type="synonym">Physcomitrella patens</name>
    <dbReference type="NCBI Taxonomy" id="3218"/>
    <lineage>
        <taxon>Eukaryota</taxon>
        <taxon>Viridiplantae</taxon>
        <taxon>Streptophyta</taxon>
        <taxon>Embryophyta</taxon>
        <taxon>Bryophyta</taxon>
        <taxon>Bryophytina</taxon>
        <taxon>Bryopsida</taxon>
        <taxon>Funariidae</taxon>
        <taxon>Funariales</taxon>
        <taxon>Funariaceae</taxon>
        <taxon>Physcomitrium</taxon>
    </lineage>
</organism>
<dbReference type="OrthoDB" id="1938294at2759"/>
<dbReference type="SUPFAM" id="SSF63491">
    <property type="entry name" value="BAG domain"/>
    <property type="match status" value="1"/>
</dbReference>
<name>A0A2K1IBK0_PHYPA</name>
<feature type="transmembrane region" description="Helical" evidence="2">
    <location>
        <begin position="30"/>
        <end position="51"/>
    </location>
</feature>
<protein>
    <recommendedName>
        <fullName evidence="3">BAG domain-containing protein</fullName>
    </recommendedName>
</protein>
<evidence type="ECO:0000313" key="4">
    <source>
        <dbReference type="EMBL" id="PNR26649.1"/>
    </source>
</evidence>
<keyword evidence="2" id="KW-1133">Transmembrane helix</keyword>
<dbReference type="PaxDb" id="3218-PP1S149_292V6.1"/>
<keyword evidence="2" id="KW-0812">Transmembrane</keyword>
<dbReference type="Proteomes" id="UP000006727">
    <property type="component" value="Chromosome 26"/>
</dbReference>
<dbReference type="EnsemblPlants" id="Pp3c26_2210V3.4">
    <property type="protein sequence ID" value="Pp3c26_2210V3.4"/>
    <property type="gene ID" value="Pp3c26_2210"/>
</dbReference>
<evidence type="ECO:0000259" key="3">
    <source>
        <dbReference type="Pfam" id="PF02179"/>
    </source>
</evidence>
<dbReference type="EnsemblPlants" id="Pp3c26_2210V3.1">
    <property type="protein sequence ID" value="Pp3c26_2210V3.1"/>
    <property type="gene ID" value="Pp3c26_2210"/>
</dbReference>
<dbReference type="Gramene" id="Pp3c26_2210V3.1">
    <property type="protein sequence ID" value="Pp3c26_2210V3.1"/>
    <property type="gene ID" value="Pp3c26_2210"/>
</dbReference>
<keyword evidence="2" id="KW-0472">Membrane</keyword>
<dbReference type="GO" id="GO:0051087">
    <property type="term" value="F:protein-folding chaperone binding"/>
    <property type="evidence" value="ECO:0000318"/>
    <property type="project" value="GO_Central"/>
</dbReference>
<keyword evidence="6" id="KW-1185">Reference proteome</keyword>
<feature type="compositionally biased region" description="Polar residues" evidence="1">
    <location>
        <begin position="69"/>
        <end position="78"/>
    </location>
</feature>
<evidence type="ECO:0000313" key="6">
    <source>
        <dbReference type="Proteomes" id="UP000006727"/>
    </source>
</evidence>
<evidence type="ECO:0000313" key="5">
    <source>
        <dbReference type="EnsemblPlants" id="Pp3c26_2210V3.1"/>
    </source>
</evidence>
<dbReference type="EnsemblPlants" id="Pp3c26_2210V3.2">
    <property type="protein sequence ID" value="Pp3c26_2210V3.2"/>
    <property type="gene ID" value="Pp3c26_2210"/>
</dbReference>
<sequence>MERRKWLAVREYNSEVPKRPAYYEDHAKPAWISASMMAVAAAAMIIGGHFFSRRGGRRTGGDGRNHGRSASTGNPSSRDSTEPRDNFPVNLAQLRALRAEAAEARLAKESNSTASSSLTPLGSILMLARKVDKLGEECYVFLSSAGSSIELSPTQQKELARLMELLTQLQLKIDGVKGDETVRPHRKIQTKRVQSLLSDLEKVSSGSGK</sequence>
<dbReference type="GeneID" id="112277876"/>
<reference evidence="4 6" key="2">
    <citation type="journal article" date="2018" name="Plant J.">
        <title>The Physcomitrella patens chromosome-scale assembly reveals moss genome structure and evolution.</title>
        <authorList>
            <person name="Lang D."/>
            <person name="Ullrich K.K."/>
            <person name="Murat F."/>
            <person name="Fuchs J."/>
            <person name="Jenkins J."/>
            <person name="Haas F.B."/>
            <person name="Piednoel M."/>
            <person name="Gundlach H."/>
            <person name="Van Bel M."/>
            <person name="Meyberg R."/>
            <person name="Vives C."/>
            <person name="Morata J."/>
            <person name="Symeonidi A."/>
            <person name="Hiss M."/>
            <person name="Muchero W."/>
            <person name="Kamisugi Y."/>
            <person name="Saleh O."/>
            <person name="Blanc G."/>
            <person name="Decker E.L."/>
            <person name="van Gessel N."/>
            <person name="Grimwood J."/>
            <person name="Hayes R.D."/>
            <person name="Graham S.W."/>
            <person name="Gunter L.E."/>
            <person name="McDaniel S.F."/>
            <person name="Hoernstein S.N.W."/>
            <person name="Larsson A."/>
            <person name="Li F.W."/>
            <person name="Perroud P.F."/>
            <person name="Phillips J."/>
            <person name="Ranjan P."/>
            <person name="Rokshar D.S."/>
            <person name="Rothfels C.J."/>
            <person name="Schneider L."/>
            <person name="Shu S."/>
            <person name="Stevenson D.W."/>
            <person name="Thummler F."/>
            <person name="Tillich M."/>
            <person name="Villarreal Aguilar J.C."/>
            <person name="Widiez T."/>
            <person name="Wong G.K."/>
            <person name="Wymore A."/>
            <person name="Zhang Y."/>
            <person name="Zimmer A.D."/>
            <person name="Quatrano R.S."/>
            <person name="Mayer K.F.X."/>
            <person name="Goodstein D."/>
            <person name="Casacuberta J.M."/>
            <person name="Vandepoele K."/>
            <person name="Reski R."/>
            <person name="Cuming A.C."/>
            <person name="Tuskan G.A."/>
            <person name="Maumus F."/>
            <person name="Salse J."/>
            <person name="Schmutz J."/>
            <person name="Rensing S.A."/>
        </authorList>
    </citation>
    <scope>NUCLEOTIDE SEQUENCE [LARGE SCALE GENOMIC DNA]</scope>
    <source>
        <strain evidence="5 6">cv. Gransden 2004</strain>
    </source>
</reference>
<dbReference type="RefSeq" id="XP_024366439.1">
    <property type="nucleotide sequence ID" value="XM_024510671.2"/>
</dbReference>
<proteinExistence type="predicted"/>
<reference evidence="5" key="3">
    <citation type="submission" date="2020-12" db="UniProtKB">
        <authorList>
            <consortium name="EnsemblPlants"/>
        </authorList>
    </citation>
    <scope>IDENTIFICATION</scope>
</reference>
<feature type="domain" description="BAG" evidence="3">
    <location>
        <begin position="127"/>
        <end position="202"/>
    </location>
</feature>
<dbReference type="InterPro" id="IPR003103">
    <property type="entry name" value="BAG_domain"/>
</dbReference>
<feature type="region of interest" description="Disordered" evidence="1">
    <location>
        <begin position="55"/>
        <end position="86"/>
    </location>
</feature>
<dbReference type="EMBL" id="ABEU02000026">
    <property type="protein sequence ID" value="PNR26649.1"/>
    <property type="molecule type" value="Genomic_DNA"/>
</dbReference>
<reference evidence="4 6" key="1">
    <citation type="journal article" date="2008" name="Science">
        <title>The Physcomitrella genome reveals evolutionary insights into the conquest of land by plants.</title>
        <authorList>
            <person name="Rensing S."/>
            <person name="Lang D."/>
            <person name="Zimmer A."/>
            <person name="Terry A."/>
            <person name="Salamov A."/>
            <person name="Shapiro H."/>
            <person name="Nishiyama T."/>
            <person name="Perroud P.-F."/>
            <person name="Lindquist E."/>
            <person name="Kamisugi Y."/>
            <person name="Tanahashi T."/>
            <person name="Sakakibara K."/>
            <person name="Fujita T."/>
            <person name="Oishi K."/>
            <person name="Shin-I T."/>
            <person name="Kuroki Y."/>
            <person name="Toyoda A."/>
            <person name="Suzuki Y."/>
            <person name="Hashimoto A."/>
            <person name="Yamaguchi K."/>
            <person name="Sugano A."/>
            <person name="Kohara Y."/>
            <person name="Fujiyama A."/>
            <person name="Anterola A."/>
            <person name="Aoki S."/>
            <person name="Ashton N."/>
            <person name="Barbazuk W.B."/>
            <person name="Barker E."/>
            <person name="Bennetzen J."/>
            <person name="Bezanilla M."/>
            <person name="Blankenship R."/>
            <person name="Cho S.H."/>
            <person name="Dutcher S."/>
            <person name="Estelle M."/>
            <person name="Fawcett J.A."/>
            <person name="Gundlach H."/>
            <person name="Hanada K."/>
            <person name="Heyl A."/>
            <person name="Hicks K.A."/>
            <person name="Hugh J."/>
            <person name="Lohr M."/>
            <person name="Mayer K."/>
            <person name="Melkozernov A."/>
            <person name="Murata T."/>
            <person name="Nelson D."/>
            <person name="Pils B."/>
            <person name="Prigge M."/>
            <person name="Reiss B."/>
            <person name="Renner T."/>
            <person name="Rombauts S."/>
            <person name="Rushton P."/>
            <person name="Sanderfoot A."/>
            <person name="Schween G."/>
            <person name="Shiu S.-H."/>
            <person name="Stueber K."/>
            <person name="Theodoulou F.L."/>
            <person name="Tu H."/>
            <person name="Van de Peer Y."/>
            <person name="Verrier P.J."/>
            <person name="Waters E."/>
            <person name="Wood A."/>
            <person name="Yang L."/>
            <person name="Cove D."/>
            <person name="Cuming A."/>
            <person name="Hasebe M."/>
            <person name="Lucas S."/>
            <person name="Mishler D.B."/>
            <person name="Reski R."/>
            <person name="Grigoriev I."/>
            <person name="Quatrano R.S."/>
            <person name="Boore J.L."/>
        </authorList>
    </citation>
    <scope>NUCLEOTIDE SEQUENCE [LARGE SCALE GENOMIC DNA]</scope>
    <source>
        <strain evidence="5 6">cv. Gransden 2004</strain>
    </source>
</reference>
<evidence type="ECO:0000256" key="2">
    <source>
        <dbReference type="SAM" id="Phobius"/>
    </source>
</evidence>
<dbReference type="Gramene" id="Pp3c26_2210V3.4">
    <property type="protein sequence ID" value="Pp3c26_2210V3.4"/>
    <property type="gene ID" value="Pp3c26_2210"/>
</dbReference>
<dbReference type="GO" id="GO:0000774">
    <property type="term" value="F:adenyl-nucleotide exchange factor activity"/>
    <property type="evidence" value="ECO:0000318"/>
    <property type="project" value="GO_Central"/>
</dbReference>
<dbReference type="InterPro" id="IPR036533">
    <property type="entry name" value="BAG_dom_sf"/>
</dbReference>
<dbReference type="AlphaFoldDB" id="A0A2K1IBK0"/>
<dbReference type="OMA" id="VRPHRKT"/>
<dbReference type="GO" id="GO:0005737">
    <property type="term" value="C:cytoplasm"/>
    <property type="evidence" value="ECO:0000318"/>
    <property type="project" value="GO_Central"/>
</dbReference>
<accession>A0A2K1IBK0</accession>
<dbReference type="Pfam" id="PF02179">
    <property type="entry name" value="BAG"/>
    <property type="match status" value="1"/>
</dbReference>
<dbReference type="Gene3D" id="1.20.58.120">
    <property type="entry name" value="BAG domain"/>
    <property type="match status" value="1"/>
</dbReference>